<protein>
    <submittedName>
        <fullName evidence="8">Uncharacterized protein</fullName>
    </submittedName>
</protein>
<keyword evidence="9" id="KW-1185">Reference proteome</keyword>
<dbReference type="Pfam" id="PF17766">
    <property type="entry name" value="fn3_6"/>
    <property type="match status" value="1"/>
</dbReference>
<dbReference type="SUPFAM" id="SSF52025">
    <property type="entry name" value="PA domain"/>
    <property type="match status" value="1"/>
</dbReference>
<dbReference type="Pfam" id="PF02225">
    <property type="entry name" value="PA"/>
    <property type="match status" value="1"/>
</dbReference>
<organism evidence="8 9">
    <name type="scientific">Hibiscus sabdariffa</name>
    <name type="common">roselle</name>
    <dbReference type="NCBI Taxonomy" id="183260"/>
    <lineage>
        <taxon>Eukaryota</taxon>
        <taxon>Viridiplantae</taxon>
        <taxon>Streptophyta</taxon>
        <taxon>Embryophyta</taxon>
        <taxon>Tracheophyta</taxon>
        <taxon>Spermatophyta</taxon>
        <taxon>Magnoliopsida</taxon>
        <taxon>eudicotyledons</taxon>
        <taxon>Gunneridae</taxon>
        <taxon>Pentapetalae</taxon>
        <taxon>rosids</taxon>
        <taxon>malvids</taxon>
        <taxon>Malvales</taxon>
        <taxon>Malvaceae</taxon>
        <taxon>Malvoideae</taxon>
        <taxon>Hibiscus</taxon>
    </lineage>
</organism>
<dbReference type="CDD" id="cd02120">
    <property type="entry name" value="PA_subtilisin_like"/>
    <property type="match status" value="1"/>
</dbReference>
<feature type="chain" id="PRO_5046459963" evidence="4">
    <location>
        <begin position="25"/>
        <end position="436"/>
    </location>
</feature>
<evidence type="ECO:0000259" key="6">
    <source>
        <dbReference type="Pfam" id="PF05922"/>
    </source>
</evidence>
<keyword evidence="3" id="KW-0325">Glycoprotein</keyword>
<feature type="signal peptide" evidence="4">
    <location>
        <begin position="1"/>
        <end position="24"/>
    </location>
</feature>
<dbReference type="InterPro" id="IPR010259">
    <property type="entry name" value="S8pro/Inhibitor_I9"/>
</dbReference>
<proteinExistence type="inferred from homology"/>
<gene>
    <name evidence="8" type="ORF">V6N11_060433</name>
</gene>
<evidence type="ECO:0000256" key="1">
    <source>
        <dbReference type="ARBA" id="ARBA00011073"/>
    </source>
</evidence>
<name>A0ABR2QQW2_9ROSI</name>
<keyword evidence="2 4" id="KW-0732">Signal</keyword>
<sequence>MKAMKIKLVEIVVVLSLCYACVVAEEKIRQAKRTYIVLIDKSSIPEGFTHHSLWYHSSLKSVSESAPVLYTYENVVDGYSTRLTPEEAESLGKQPGVLYVLPEVIYQLHTTRTPEFLGLGNISAVPLFPTLASMSDVIVGVLDTGAGTLDRDFPAPITLGNGDKYTGTTLYNGKPLSNSTVPLVYAANVSNSSGGAICLTGSLIREKVSGKIVVCDRGGSPRALKGLEVMDAGGVGMILANTNPWGEERIADAQFLPSAAVGENAGDSIKNYISSDQNATATIGTATTELGVEPSPVVAAFSSRDEIKGVTGMEFTCETSKNYTLGDFNYPSFSVPLKTSSATEGDTSVSSTMTYTRTLTNVGAPATYKVSFYSQTQAVKTSVEPATLSFSEQYEEKSYTVTFRASSMPTGSTSFARLEWSDGKHIVGSPIAYSWI</sequence>
<evidence type="ECO:0000313" key="9">
    <source>
        <dbReference type="Proteomes" id="UP001396334"/>
    </source>
</evidence>
<dbReference type="Proteomes" id="UP001396334">
    <property type="component" value="Unassembled WGS sequence"/>
</dbReference>
<dbReference type="InterPro" id="IPR041469">
    <property type="entry name" value="Subtilisin-like_FN3"/>
</dbReference>
<evidence type="ECO:0000313" key="8">
    <source>
        <dbReference type="EMBL" id="KAK9002856.1"/>
    </source>
</evidence>
<feature type="domain" description="Subtilisin-like protease fibronectin type-III" evidence="7">
    <location>
        <begin position="327"/>
        <end position="432"/>
    </location>
</feature>
<evidence type="ECO:0000256" key="4">
    <source>
        <dbReference type="SAM" id="SignalP"/>
    </source>
</evidence>
<dbReference type="EMBL" id="JBBPBN010000034">
    <property type="protein sequence ID" value="KAK9002856.1"/>
    <property type="molecule type" value="Genomic_DNA"/>
</dbReference>
<feature type="domain" description="Inhibitor I9" evidence="6">
    <location>
        <begin position="34"/>
        <end position="109"/>
    </location>
</feature>
<evidence type="ECO:0000256" key="2">
    <source>
        <dbReference type="ARBA" id="ARBA00022729"/>
    </source>
</evidence>
<feature type="domain" description="PA" evidence="5">
    <location>
        <begin position="180"/>
        <end position="269"/>
    </location>
</feature>
<evidence type="ECO:0000256" key="3">
    <source>
        <dbReference type="ARBA" id="ARBA00023180"/>
    </source>
</evidence>
<evidence type="ECO:0000259" key="5">
    <source>
        <dbReference type="Pfam" id="PF02225"/>
    </source>
</evidence>
<dbReference type="InterPro" id="IPR045051">
    <property type="entry name" value="SBT"/>
</dbReference>
<dbReference type="Gene3D" id="3.50.30.30">
    <property type="match status" value="1"/>
</dbReference>
<comment type="similarity">
    <text evidence="1">Belongs to the peptidase S8 family.</text>
</comment>
<dbReference type="Pfam" id="PF05922">
    <property type="entry name" value="Inhibitor_I9"/>
    <property type="match status" value="1"/>
</dbReference>
<reference evidence="8 9" key="1">
    <citation type="journal article" date="2024" name="G3 (Bethesda)">
        <title>Genome assembly of Hibiscus sabdariffa L. provides insights into metabolisms of medicinal natural products.</title>
        <authorList>
            <person name="Kim T."/>
        </authorList>
    </citation>
    <scope>NUCLEOTIDE SEQUENCE [LARGE SCALE GENOMIC DNA]</scope>
    <source>
        <strain evidence="8">TK-2024</strain>
        <tissue evidence="8">Old leaves</tissue>
    </source>
</reference>
<dbReference type="InterPro" id="IPR003137">
    <property type="entry name" value="PA_domain"/>
</dbReference>
<dbReference type="PANTHER" id="PTHR10795">
    <property type="entry name" value="PROPROTEIN CONVERTASE SUBTILISIN/KEXIN"/>
    <property type="match status" value="1"/>
</dbReference>
<evidence type="ECO:0000259" key="7">
    <source>
        <dbReference type="Pfam" id="PF17766"/>
    </source>
</evidence>
<dbReference type="SUPFAM" id="SSF52743">
    <property type="entry name" value="Subtilisin-like"/>
    <property type="match status" value="1"/>
</dbReference>
<dbReference type="InterPro" id="IPR036852">
    <property type="entry name" value="Peptidase_S8/S53_dom_sf"/>
</dbReference>
<dbReference type="InterPro" id="IPR046450">
    <property type="entry name" value="PA_dom_sf"/>
</dbReference>
<dbReference type="Gene3D" id="2.60.40.2310">
    <property type="match status" value="1"/>
</dbReference>
<dbReference type="Gene3D" id="3.30.70.80">
    <property type="entry name" value="Peptidase S8 propeptide/proteinase inhibitor I9"/>
    <property type="match status" value="1"/>
</dbReference>
<dbReference type="InterPro" id="IPR037045">
    <property type="entry name" value="S8pro/Inhibitor_I9_sf"/>
</dbReference>
<accession>A0ABR2QQW2</accession>
<comment type="caution">
    <text evidence="8">The sequence shown here is derived from an EMBL/GenBank/DDBJ whole genome shotgun (WGS) entry which is preliminary data.</text>
</comment>